<protein>
    <submittedName>
        <fullName evidence="1">Leucine-rich repeat domain-containing protein</fullName>
    </submittedName>
</protein>
<keyword evidence="2" id="KW-1185">Reference proteome</keyword>
<sequence>MTFAYHLQTFADMPVIRWNHPRDSPLDPAKVAWRIDSQDDGDPQSDEGSTAEALESVLDRTGPEGPVALVVGYWEDAFDSPFDTEWFLGNLHRLRRLRALFLGDINYADDGYEMHAITLMNLTPLLEGLPDLEVLGVRGSKGLEFMPMRHEELRTLVFQSNGMPAEAVRSIAASDFPALTHLELWTGAPDYDSTASSDDLAPILDGRSLPSLKYLGLRAAEIADDYATALASAPVVARLTDLDLSLGTFGNTGAEALLAGQPLSHLESLRLRHHYMTSEVVQRLVDELPGVHVDVSDGQEEEIGGDNRVTRSILDSDEPIRHEDYPEWYAQRRKTLERLLAEAEAEAERE</sequence>
<proteinExistence type="predicted"/>
<reference evidence="1 2" key="1">
    <citation type="submission" date="2022-10" db="EMBL/GenBank/DDBJ databases">
        <title>The complete genomes of actinobacterial strains from the NBC collection.</title>
        <authorList>
            <person name="Joergensen T.S."/>
            <person name="Alvarez Arevalo M."/>
            <person name="Sterndorff E.B."/>
            <person name="Faurdal D."/>
            <person name="Vuksanovic O."/>
            <person name="Mourched A.-S."/>
            <person name="Charusanti P."/>
            <person name="Shaw S."/>
            <person name="Blin K."/>
            <person name="Weber T."/>
        </authorList>
    </citation>
    <scope>NUCLEOTIDE SEQUENCE [LARGE SCALE GENOMIC DNA]</scope>
    <source>
        <strain evidence="1 2">NBC 01752</strain>
    </source>
</reference>
<accession>A0ABZ1HU00</accession>
<dbReference type="EMBL" id="CP109135">
    <property type="protein sequence ID" value="WSD20678.1"/>
    <property type="molecule type" value="Genomic_DNA"/>
</dbReference>
<gene>
    <name evidence="1" type="ORF">OHB35_49665</name>
</gene>
<dbReference type="Gene3D" id="3.80.10.10">
    <property type="entry name" value="Ribonuclease Inhibitor"/>
    <property type="match status" value="1"/>
</dbReference>
<evidence type="ECO:0000313" key="2">
    <source>
        <dbReference type="Proteomes" id="UP001340816"/>
    </source>
</evidence>
<dbReference type="SUPFAM" id="SSF52047">
    <property type="entry name" value="RNI-like"/>
    <property type="match status" value="1"/>
</dbReference>
<dbReference type="InterPro" id="IPR032675">
    <property type="entry name" value="LRR_dom_sf"/>
</dbReference>
<organism evidence="1 2">
    <name type="scientific">Streptomyces phaeochromogenes</name>
    <dbReference type="NCBI Taxonomy" id="1923"/>
    <lineage>
        <taxon>Bacteria</taxon>
        <taxon>Bacillati</taxon>
        <taxon>Actinomycetota</taxon>
        <taxon>Actinomycetes</taxon>
        <taxon>Kitasatosporales</taxon>
        <taxon>Streptomycetaceae</taxon>
        <taxon>Streptomyces</taxon>
        <taxon>Streptomyces phaeochromogenes group</taxon>
    </lineage>
</organism>
<dbReference type="Proteomes" id="UP001340816">
    <property type="component" value="Chromosome"/>
</dbReference>
<evidence type="ECO:0000313" key="1">
    <source>
        <dbReference type="EMBL" id="WSD20678.1"/>
    </source>
</evidence>
<dbReference type="RefSeq" id="WP_326762319.1">
    <property type="nucleotide sequence ID" value="NZ_CP109135.1"/>
</dbReference>
<name>A0ABZ1HU00_STRPH</name>